<dbReference type="InterPro" id="IPR010869">
    <property type="entry name" value="DUF1501"/>
</dbReference>
<feature type="signal peptide" evidence="1">
    <location>
        <begin position="1"/>
        <end position="30"/>
    </location>
</feature>
<comment type="caution">
    <text evidence="2">The sequence shown here is derived from an EMBL/GenBank/DDBJ whole genome shotgun (WGS) entry which is preliminary data.</text>
</comment>
<dbReference type="Pfam" id="PF07394">
    <property type="entry name" value="DUF1501"/>
    <property type="match status" value="1"/>
</dbReference>
<evidence type="ECO:0000313" key="2">
    <source>
        <dbReference type="EMBL" id="MCQ0971181.1"/>
    </source>
</evidence>
<organism evidence="2 3">
    <name type="scientific">Paracoccus albicereus</name>
    <dbReference type="NCBI Taxonomy" id="2922394"/>
    <lineage>
        <taxon>Bacteria</taxon>
        <taxon>Pseudomonadati</taxon>
        <taxon>Pseudomonadota</taxon>
        <taxon>Alphaproteobacteria</taxon>
        <taxon>Rhodobacterales</taxon>
        <taxon>Paracoccaceae</taxon>
        <taxon>Paracoccus</taxon>
    </lineage>
</organism>
<dbReference type="Proteomes" id="UP001203945">
    <property type="component" value="Unassembled WGS sequence"/>
</dbReference>
<name>A0ABT1MUP1_9RHOB</name>
<keyword evidence="3" id="KW-1185">Reference proteome</keyword>
<dbReference type="RefSeq" id="WP_255330192.1">
    <property type="nucleotide sequence ID" value="NZ_JAKZEU010000004.1"/>
</dbReference>
<evidence type="ECO:0000256" key="1">
    <source>
        <dbReference type="SAM" id="SignalP"/>
    </source>
</evidence>
<feature type="chain" id="PRO_5046586881" evidence="1">
    <location>
        <begin position="31"/>
        <end position="385"/>
    </location>
</feature>
<dbReference type="EMBL" id="JAKZEU010000004">
    <property type="protein sequence ID" value="MCQ0971181.1"/>
    <property type="molecule type" value="Genomic_DNA"/>
</dbReference>
<dbReference type="PANTHER" id="PTHR43737:SF1">
    <property type="entry name" value="DUF1501 DOMAIN-CONTAINING PROTEIN"/>
    <property type="match status" value="1"/>
</dbReference>
<dbReference type="InterPro" id="IPR006311">
    <property type="entry name" value="TAT_signal"/>
</dbReference>
<evidence type="ECO:0000313" key="3">
    <source>
        <dbReference type="Proteomes" id="UP001203945"/>
    </source>
</evidence>
<protein>
    <submittedName>
        <fullName evidence="2">DUF1501 domain-containing protein</fullName>
    </submittedName>
</protein>
<dbReference type="PANTHER" id="PTHR43737">
    <property type="entry name" value="BLL7424 PROTEIN"/>
    <property type="match status" value="1"/>
</dbReference>
<accession>A0ABT1MUP1</accession>
<sequence length="385" mass="40062">MATRRFVLKSGLAAACSVAAHPLMSTVTFAAAPGDHRLVVIILRGAMDGLDVLQPYGDPALAALRPSLSPGPDGGALDLDGFFALHASLGDLMPLWAAGELAFVPAVSTPYRDKRSHFDGQDLLEAGTGEDVPLAMQRSGWLNRALQGMPGARAETAYAIGTGDMLLLSGPAPAMSWSPDARLRLSPQAERLLGDIYHDDPLFRNAAGSAIEIVSGGGSDARGPTAVADFAASRLNGEARIAAFSLTGWDTHARQAQVLRPALSRLSASILALRSGLGPNWSKTTVLAMTEFGRTARENGSGGTDHGTGGALLMAGGAIRGGRVIGNWPGLGEGQLYADRDLMPVRDVRAYAAWALAGLFGQDRGRLEAEVFPGLDMGADPGMLS</sequence>
<dbReference type="PROSITE" id="PS51318">
    <property type="entry name" value="TAT"/>
    <property type="match status" value="1"/>
</dbReference>
<keyword evidence="1" id="KW-0732">Signal</keyword>
<proteinExistence type="predicted"/>
<reference evidence="2 3" key="1">
    <citation type="submission" date="2022-03" db="EMBL/GenBank/DDBJ databases">
        <authorList>
            <person name="He Y."/>
        </authorList>
    </citation>
    <scope>NUCLEOTIDE SEQUENCE [LARGE SCALE GENOMIC DNA]</scope>
    <source>
        <strain evidence="2 3">TK19116</strain>
    </source>
</reference>
<gene>
    <name evidence="2" type="ORF">MLD63_12185</name>
</gene>